<dbReference type="PIRSF" id="PIRSF005384">
    <property type="entry name" value="RpiB_LacA_B"/>
    <property type="match status" value="1"/>
</dbReference>
<feature type="binding site" evidence="3">
    <location>
        <position position="105"/>
    </location>
    <ligand>
        <name>D-ribulose 5-phosphate</name>
        <dbReference type="ChEBI" id="CHEBI:58121"/>
    </ligand>
</feature>
<keyword evidence="5" id="KW-1185">Reference proteome</keyword>
<evidence type="ECO:0000256" key="3">
    <source>
        <dbReference type="PIRSR" id="PIRSR005384-2"/>
    </source>
</evidence>
<feature type="binding site" evidence="3">
    <location>
        <position position="142"/>
    </location>
    <ligand>
        <name>D-ribulose 5-phosphate</name>
        <dbReference type="ChEBI" id="CHEBI:58121"/>
    </ligand>
</feature>
<dbReference type="STRING" id="1037410.MCSF7_02544"/>
<dbReference type="GO" id="GO:0004751">
    <property type="term" value="F:ribose-5-phosphate isomerase activity"/>
    <property type="evidence" value="ECO:0007669"/>
    <property type="project" value="UniProtKB-EC"/>
</dbReference>
<feature type="active site" description="Proton donor" evidence="2">
    <location>
        <position position="104"/>
    </location>
</feature>
<accession>F9UJ51</accession>
<gene>
    <name evidence="4" type="ORF">MCSF7_02544</name>
</gene>
<feature type="binding site" evidence="3">
    <location>
        <position position="115"/>
    </location>
    <ligand>
        <name>D-ribulose 5-phosphate</name>
        <dbReference type="ChEBI" id="CHEBI:58121"/>
    </ligand>
</feature>
<evidence type="ECO:0000256" key="2">
    <source>
        <dbReference type="PIRSR" id="PIRSR005384-1"/>
    </source>
</evidence>
<sequence length="149" mass="16541">MSNNKIIALASDHAGADLKNQLKQYMEEKGFKTMDLGPENSLNPVSYAEQGHKLANYLEENKDVDFGLGFCGTGLGISYALNRHKNIRAARVTTVQDAELAKLHNNANVLVMGGRLLSFDEAKAIVDKYLETNFEGGRHQARIEQIDKF</sequence>
<dbReference type="Gene3D" id="3.40.1400.10">
    <property type="entry name" value="Sugar-phosphate isomerase, RpiB/LacA/LacB"/>
    <property type="match status" value="1"/>
</dbReference>
<dbReference type="PANTHER" id="PTHR30345:SF0">
    <property type="entry name" value="DNA DAMAGE-REPAIR_TOLERATION PROTEIN DRT102"/>
    <property type="match status" value="1"/>
</dbReference>
<evidence type="ECO:0000256" key="1">
    <source>
        <dbReference type="ARBA" id="ARBA00008754"/>
    </source>
</evidence>
<dbReference type="EC" id="5.3.1.6" evidence="4"/>
<dbReference type="Proteomes" id="UP000004978">
    <property type="component" value="Unassembled WGS sequence"/>
</dbReference>
<dbReference type="RefSeq" id="WP_006608317.1">
    <property type="nucleotide sequence ID" value="NZ_AFXA01000002.1"/>
</dbReference>
<dbReference type="AlphaFoldDB" id="F9UJ51"/>
<dbReference type="Pfam" id="PF02502">
    <property type="entry name" value="LacAB_rpiB"/>
    <property type="match status" value="1"/>
</dbReference>
<evidence type="ECO:0000313" key="4">
    <source>
        <dbReference type="EMBL" id="EGV00547.1"/>
    </source>
</evidence>
<protein>
    <submittedName>
        <fullName evidence="4">Ribose-5-phosphate isomerase B</fullName>
        <ecNumber evidence="4">5.3.1.6</ecNumber>
    </submittedName>
</protein>
<feature type="binding site" evidence="3">
    <location>
        <position position="138"/>
    </location>
    <ligand>
        <name>D-ribulose 5-phosphate</name>
        <dbReference type="ChEBI" id="CHEBI:58121"/>
    </ligand>
</feature>
<keyword evidence="4" id="KW-0413">Isomerase</keyword>
<dbReference type="EMBL" id="AFXA01000002">
    <property type="protein sequence ID" value="EGV00547.1"/>
    <property type="molecule type" value="Genomic_DNA"/>
</dbReference>
<dbReference type="InterPro" id="IPR003500">
    <property type="entry name" value="RpiB_LacA_LacB"/>
</dbReference>
<dbReference type="GO" id="GO:0019316">
    <property type="term" value="P:D-allose catabolic process"/>
    <property type="evidence" value="ECO:0007669"/>
    <property type="project" value="TreeGrafter"/>
</dbReference>
<reference evidence="4 5" key="1">
    <citation type="journal article" date="2013" name="Genome Announc.">
        <title>Genome Sequence of Mycoplasma columbinum Strain SF7.</title>
        <authorList>
            <person name="Guo Z."/>
            <person name="Xu X."/>
            <person name="Zheng Q."/>
            <person name="Li T."/>
            <person name="Kuang S."/>
            <person name="Zhang Z."/>
            <person name="Chen Y."/>
            <person name="Lu X."/>
            <person name="Zhou R."/>
            <person name="Bi D."/>
            <person name="Jin H."/>
        </authorList>
    </citation>
    <scope>NUCLEOTIDE SEQUENCE [LARGE SCALE GENOMIC DNA]</scope>
    <source>
        <strain evidence="4 5">SF7</strain>
    </source>
</reference>
<comment type="similarity">
    <text evidence="1">Belongs to the LacAB/RpiB family.</text>
</comment>
<dbReference type="InterPro" id="IPR036569">
    <property type="entry name" value="RpiB_LacA_LacB_sf"/>
</dbReference>
<dbReference type="GO" id="GO:0009052">
    <property type="term" value="P:pentose-phosphate shunt, non-oxidative branch"/>
    <property type="evidence" value="ECO:0007669"/>
    <property type="project" value="TreeGrafter"/>
</dbReference>
<comment type="caution">
    <text evidence="4">The sequence shown here is derived from an EMBL/GenBank/DDBJ whole genome shotgun (WGS) entry which is preliminary data.</text>
</comment>
<evidence type="ECO:0000313" key="5">
    <source>
        <dbReference type="Proteomes" id="UP000004978"/>
    </source>
</evidence>
<feature type="binding site" evidence="3">
    <location>
        <begin position="12"/>
        <end position="13"/>
    </location>
    <ligand>
        <name>D-ribulose 5-phosphate</name>
        <dbReference type="ChEBI" id="CHEBI:58121"/>
    </ligand>
</feature>
<feature type="binding site" evidence="3">
    <location>
        <begin position="72"/>
        <end position="76"/>
    </location>
    <ligand>
        <name>D-ribulose 5-phosphate</name>
        <dbReference type="ChEBI" id="CHEBI:58121"/>
    </ligand>
</feature>
<feature type="active site" description="Proton acceptor" evidence="2">
    <location>
        <position position="71"/>
    </location>
</feature>
<name>F9UJ51_9BACT</name>
<dbReference type="eggNOG" id="COG0698">
    <property type="taxonomic scope" value="Bacteria"/>
</dbReference>
<dbReference type="PANTHER" id="PTHR30345">
    <property type="entry name" value="RIBOSE-5-PHOSPHATE ISOMERASE B"/>
    <property type="match status" value="1"/>
</dbReference>
<organism evidence="4 5">
    <name type="scientific">Mycoplasmopsis columbina SF7</name>
    <dbReference type="NCBI Taxonomy" id="1037410"/>
    <lineage>
        <taxon>Bacteria</taxon>
        <taxon>Bacillati</taxon>
        <taxon>Mycoplasmatota</taxon>
        <taxon>Mycoplasmoidales</taxon>
        <taxon>Metamycoplasmataceae</taxon>
        <taxon>Mycoplasmopsis</taxon>
    </lineage>
</organism>
<dbReference type="NCBIfam" id="NF004051">
    <property type="entry name" value="PRK05571.1"/>
    <property type="match status" value="1"/>
</dbReference>
<dbReference type="SUPFAM" id="SSF89623">
    <property type="entry name" value="Ribose/Galactose isomerase RpiB/AlsB"/>
    <property type="match status" value="1"/>
</dbReference>
<dbReference type="NCBIfam" id="TIGR00689">
    <property type="entry name" value="rpiB_lacA_lacB"/>
    <property type="match status" value="1"/>
</dbReference>
<proteinExistence type="inferred from homology"/>